<evidence type="ECO:0000256" key="2">
    <source>
        <dbReference type="ARBA" id="ARBA00022679"/>
    </source>
</evidence>
<dbReference type="Pfam" id="PF00069">
    <property type="entry name" value="Pkinase"/>
    <property type="match status" value="1"/>
</dbReference>
<evidence type="ECO:0000259" key="6">
    <source>
        <dbReference type="PROSITE" id="PS50011"/>
    </source>
</evidence>
<dbReference type="InterPro" id="IPR000719">
    <property type="entry name" value="Prot_kinase_dom"/>
</dbReference>
<dbReference type="SMART" id="SM00220">
    <property type="entry name" value="S_TKc"/>
    <property type="match status" value="1"/>
</dbReference>
<sequence>MSQEMKLATFIATTKTRPVLKMAKRGPEDLSESEFDARYQLKEVVNRGTFRTTYRVYDNQSGEHLYCKRLDASNMPASQLSAFVSNMMSISALQEKGYLAIDTVFVLAKRKLAYIVTPDFGDCSLAHLIHAARRQQTSFEESLVWRVLAQIAAKLYALHFPGEHGIRPGRRFIHCQLKPSNIFLSQALTVFIVDPLGVAFSSYCWANSDDDGFRYIPNEALTAATLTSKIDIYSLGCVLYELCTLFSRTFHESPVDYVTLLRETHYSSQLKDLVLAMLSPYPDARPSAQDLMHNTTIAQYLKLQFACLKLSTPTQKLLSYTNIAHDLKSMAEENEASTYNPHGIHRDSRAVSPATVHSLETRSIALASDDASSPAQDASLQQLATPSIDTVEQGVNTLLDMELHQREFSLNLSQISHSQLGIDELSNLKNYCRFLENEVAALRSDLIIAESLKHKYNDELTNTRVQLMKYIDSEAASMSPALADKHKHEHSEDVYSLKNKIKDLEIQLSMERANTFILRRENAKLMEHLRNIDVTMTTCAEQNVSPKEMVDQVRSTSIAARRVCAETV</sequence>
<dbReference type="PANTHER" id="PTHR43671:SF13">
    <property type="entry name" value="SERINE_THREONINE-PROTEIN KINASE NEK2"/>
    <property type="match status" value="1"/>
</dbReference>
<dbReference type="PROSITE" id="PS50011">
    <property type="entry name" value="PROTEIN_KINASE_DOM"/>
    <property type="match status" value="1"/>
</dbReference>
<dbReference type="GO" id="GO:0005524">
    <property type="term" value="F:ATP binding"/>
    <property type="evidence" value="ECO:0007669"/>
    <property type="project" value="UniProtKB-KW"/>
</dbReference>
<dbReference type="EC" id="2.7.11.1" evidence="1"/>
<dbReference type="GO" id="GO:0004674">
    <property type="term" value="F:protein serine/threonine kinase activity"/>
    <property type="evidence" value="ECO:0007669"/>
    <property type="project" value="UniProtKB-KW"/>
</dbReference>
<feature type="domain" description="Protein kinase" evidence="6">
    <location>
        <begin position="39"/>
        <end position="301"/>
    </location>
</feature>
<name>V6TBF4_GIAIN</name>
<proteinExistence type="predicted"/>
<keyword evidence="5" id="KW-0067">ATP-binding</keyword>
<dbReference type="PANTHER" id="PTHR43671">
    <property type="entry name" value="SERINE/THREONINE-PROTEIN KINASE NEK"/>
    <property type="match status" value="1"/>
</dbReference>
<evidence type="ECO:0000256" key="1">
    <source>
        <dbReference type="ARBA" id="ARBA00012513"/>
    </source>
</evidence>
<dbReference type="InterPro" id="IPR050660">
    <property type="entry name" value="NEK_Ser/Thr_kinase"/>
</dbReference>
<evidence type="ECO:0000256" key="4">
    <source>
        <dbReference type="ARBA" id="ARBA00022777"/>
    </source>
</evidence>
<dbReference type="Proteomes" id="UP000018320">
    <property type="component" value="Unassembled WGS sequence"/>
</dbReference>
<evidence type="ECO:0000313" key="8">
    <source>
        <dbReference type="Proteomes" id="UP000018320"/>
    </source>
</evidence>
<dbReference type="InterPro" id="IPR011009">
    <property type="entry name" value="Kinase-like_dom_sf"/>
</dbReference>
<reference evidence="8" key="1">
    <citation type="submission" date="2012-02" db="EMBL/GenBank/DDBJ databases">
        <title>Genome sequencing of Giardia lamblia Genotypes A2 and B isolates (DH and GS) and comparative analysis with the genomes of Genotypes A1 and E (WB and Pig).</title>
        <authorList>
            <person name="Adam R."/>
            <person name="Dahlstrom E."/>
            <person name="Martens C."/>
            <person name="Bruno D."/>
            <person name="Barbian K."/>
            <person name="Porcella S.F."/>
            <person name="Nash T."/>
        </authorList>
    </citation>
    <scope>NUCLEOTIDE SEQUENCE</scope>
    <source>
        <strain evidence="8">DH</strain>
    </source>
</reference>
<evidence type="ECO:0000256" key="5">
    <source>
        <dbReference type="ARBA" id="ARBA00022840"/>
    </source>
</evidence>
<dbReference type="EMBL" id="AHGT01000069">
    <property type="protein sequence ID" value="ESU35757.1"/>
    <property type="molecule type" value="Genomic_DNA"/>
</dbReference>
<dbReference type="SUPFAM" id="SSF56112">
    <property type="entry name" value="Protein kinase-like (PK-like)"/>
    <property type="match status" value="1"/>
</dbReference>
<evidence type="ECO:0000313" key="7">
    <source>
        <dbReference type="EMBL" id="ESU35757.1"/>
    </source>
</evidence>
<dbReference type="VEuPathDB" id="GiardiaDB:GL50581_2830"/>
<keyword evidence="3" id="KW-0547">Nucleotide-binding</keyword>
<dbReference type="AlphaFoldDB" id="V6TBF4"/>
<dbReference type="Gene3D" id="1.10.510.10">
    <property type="entry name" value="Transferase(Phosphotransferase) domain 1"/>
    <property type="match status" value="1"/>
</dbReference>
<keyword evidence="2" id="KW-0808">Transferase</keyword>
<dbReference type="VEuPathDB" id="GiardiaDB:DHA2_153678"/>
<organism evidence="7 8">
    <name type="scientific">Giardia intestinalis</name>
    <name type="common">Giardia lamblia</name>
    <dbReference type="NCBI Taxonomy" id="5741"/>
    <lineage>
        <taxon>Eukaryota</taxon>
        <taxon>Metamonada</taxon>
        <taxon>Diplomonadida</taxon>
        <taxon>Hexamitidae</taxon>
        <taxon>Giardiinae</taxon>
        <taxon>Giardia</taxon>
    </lineage>
</organism>
<dbReference type="VEuPathDB" id="GiardiaDB:GL50803_0015064"/>
<dbReference type="VEuPathDB" id="GiardiaDB:QR46_1235"/>
<evidence type="ECO:0000256" key="3">
    <source>
        <dbReference type="ARBA" id="ARBA00022741"/>
    </source>
</evidence>
<reference evidence="7 8" key="2">
    <citation type="journal article" date="2013" name="Genome Biol. Evol.">
        <title>Genome sequencing of Giardia lamblia genotypes A2 and B isolates (DH and GS) and comparative analysis with the genomes of genotypes A1 and E (WB and Pig).</title>
        <authorList>
            <person name="Adam R.D."/>
            <person name="Dahlstrom E.W."/>
            <person name="Martens C.A."/>
            <person name="Bruno D.P."/>
            <person name="Barbian K.D."/>
            <person name="Ricklefs S.M."/>
            <person name="Hernandez M.M."/>
            <person name="Narla N.P."/>
            <person name="Patel R.B."/>
            <person name="Porcella S.F."/>
            <person name="Nash T.E."/>
        </authorList>
    </citation>
    <scope>NUCLEOTIDE SEQUENCE [LARGE SCALE GENOMIC DNA]</scope>
    <source>
        <strain evidence="7 8">DH</strain>
    </source>
</reference>
<comment type="caution">
    <text evidence="7">The sequence shown here is derived from an EMBL/GenBank/DDBJ whole genome shotgun (WGS) entry which is preliminary data.</text>
</comment>
<gene>
    <name evidence="7" type="ORF">DHA2_153678</name>
</gene>
<accession>V6TBF4</accession>
<keyword evidence="7" id="KW-0723">Serine/threonine-protein kinase</keyword>
<keyword evidence="4 7" id="KW-0418">Kinase</keyword>
<protein>
    <recommendedName>
        <fullName evidence="1">non-specific serine/threonine protein kinase</fullName>
        <ecNumber evidence="1">2.7.11.1</ecNumber>
    </recommendedName>
</protein>